<evidence type="ECO:0000256" key="1">
    <source>
        <dbReference type="SAM" id="MobiDB-lite"/>
    </source>
</evidence>
<dbReference type="PANTHER" id="PTHR37162">
    <property type="entry name" value="HAT FAMILY DIMERISATION DOMAINCONTAINING PROTEIN-RELATED"/>
    <property type="match status" value="1"/>
</dbReference>
<dbReference type="AlphaFoldDB" id="A0A232FAU5"/>
<evidence type="ECO:0008006" key="4">
    <source>
        <dbReference type="Google" id="ProtNLM"/>
    </source>
</evidence>
<organism evidence="2 3">
    <name type="scientific">Trichomalopsis sarcophagae</name>
    <dbReference type="NCBI Taxonomy" id="543379"/>
    <lineage>
        <taxon>Eukaryota</taxon>
        <taxon>Metazoa</taxon>
        <taxon>Ecdysozoa</taxon>
        <taxon>Arthropoda</taxon>
        <taxon>Hexapoda</taxon>
        <taxon>Insecta</taxon>
        <taxon>Pterygota</taxon>
        <taxon>Neoptera</taxon>
        <taxon>Endopterygota</taxon>
        <taxon>Hymenoptera</taxon>
        <taxon>Apocrita</taxon>
        <taxon>Proctotrupomorpha</taxon>
        <taxon>Chalcidoidea</taxon>
        <taxon>Pteromalidae</taxon>
        <taxon>Pteromalinae</taxon>
        <taxon>Trichomalopsis</taxon>
    </lineage>
</organism>
<dbReference type="InterPro" id="IPR012337">
    <property type="entry name" value="RNaseH-like_sf"/>
</dbReference>
<sequence length="528" mass="61553">MLSKVNKRNANDRRSHSGPRCYKYNPDWEKQSWGKGWLSKSKDYLKQAHCDVCNKDYRAHHADLEKHGSKATHLQNMERIHIKQKKITNYQTDSKDENKIRDMKLAVFLACHSSIKSADHLCEYVIAPNLLNDLINDVSDMPFSLIVDESTSFKDKYLCLCIKYFSITQNRIVTDYLVANQKSDKCYTARQISMMLNNISNYLYLRIIKPILFEVNEVNISFQSESVNVSGAYDDLISLIILLAKKILKPSYVSENIEELAKTLEIDNSMLPLEKVEFGIEYKHALLENKEKIKKEEQDDIESRAVNYIKKLCVQLIQRLPENLKYFRKLKTLSPTFCLSPIRLRFEDLPFLEIFANKSEFGLLEFQYNKLLSVNWSEVLNEKKISDPNTFWAELYIFKNAGGKFIFRELATFVLTLLSLPSTNAVVERVFSVMNSVRTKFRNRMLLQMLDSILRIRMRFYSNKTCCQSFVPSKDMLKDFNAKILYADKYESETEESKNKSSIGEEIEVENLLSELDCPCISLNECLF</sequence>
<dbReference type="PANTHER" id="PTHR37162:SF1">
    <property type="entry name" value="BED-TYPE DOMAIN-CONTAINING PROTEIN"/>
    <property type="match status" value="1"/>
</dbReference>
<dbReference type="EMBL" id="NNAY01000503">
    <property type="protein sequence ID" value="OXU27961.1"/>
    <property type="molecule type" value="Genomic_DNA"/>
</dbReference>
<evidence type="ECO:0000313" key="3">
    <source>
        <dbReference type="Proteomes" id="UP000215335"/>
    </source>
</evidence>
<dbReference type="SUPFAM" id="SSF53098">
    <property type="entry name" value="Ribonuclease H-like"/>
    <property type="match status" value="1"/>
</dbReference>
<evidence type="ECO:0000313" key="2">
    <source>
        <dbReference type="EMBL" id="OXU27961.1"/>
    </source>
</evidence>
<dbReference type="OrthoDB" id="7555380at2759"/>
<accession>A0A232FAU5</accession>
<gene>
    <name evidence="2" type="ORF">TSAR_009992</name>
</gene>
<protein>
    <recommendedName>
        <fullName evidence="4">HAT C-terminal dimerisation domain-containing protein</fullName>
    </recommendedName>
</protein>
<proteinExistence type="predicted"/>
<reference evidence="2 3" key="1">
    <citation type="journal article" date="2017" name="Curr. Biol.">
        <title>The Evolution of Venom by Co-option of Single-Copy Genes.</title>
        <authorList>
            <person name="Martinson E.O."/>
            <person name="Mrinalini"/>
            <person name="Kelkar Y.D."/>
            <person name="Chang C.H."/>
            <person name="Werren J.H."/>
        </authorList>
    </citation>
    <scope>NUCLEOTIDE SEQUENCE [LARGE SCALE GENOMIC DNA]</scope>
    <source>
        <strain evidence="2 3">Alberta</strain>
        <tissue evidence="2">Whole body</tissue>
    </source>
</reference>
<feature type="region of interest" description="Disordered" evidence="1">
    <location>
        <begin position="1"/>
        <end position="21"/>
    </location>
</feature>
<name>A0A232FAU5_9HYME</name>
<keyword evidence="3" id="KW-1185">Reference proteome</keyword>
<dbReference type="Proteomes" id="UP000215335">
    <property type="component" value="Unassembled WGS sequence"/>
</dbReference>
<comment type="caution">
    <text evidence="2">The sequence shown here is derived from an EMBL/GenBank/DDBJ whole genome shotgun (WGS) entry which is preliminary data.</text>
</comment>